<keyword evidence="7" id="KW-0770">Synapse</keyword>
<proteinExistence type="inferred from homology"/>
<keyword evidence="16" id="KW-1071">Ligand-gated ion channel</keyword>
<dbReference type="InterPro" id="IPR036719">
    <property type="entry name" value="Neuro-gated_channel_TM_sf"/>
</dbReference>
<keyword evidence="26" id="KW-1185">Reference proteome</keyword>
<evidence type="ECO:0000256" key="10">
    <source>
        <dbReference type="ARBA" id="ARBA00023157"/>
    </source>
</evidence>
<reference evidence="25" key="2">
    <citation type="submission" date="2020-06" db="EMBL/GenBank/DDBJ databases">
        <authorList>
            <person name="Sheffer M."/>
        </authorList>
    </citation>
    <scope>NUCLEOTIDE SEQUENCE</scope>
</reference>
<dbReference type="PANTHER" id="PTHR18945">
    <property type="entry name" value="NEUROTRANSMITTER GATED ION CHANNEL"/>
    <property type="match status" value="1"/>
</dbReference>
<sequence>MWVEAVASAMFRVWLCLVPVLLTVAPGPAAPTGPSGSEKINITEILNSFFDKGYDKRVRPNYGGPPVNVGVTMYILSISSVNEVQMDFTLDFYFRQSWKDDRLAFVARPGLDSLTVGAEVADLIWVPDTFFANEKTAYFHQATTPNTFLRINSEGEVFRSMRLTVTNSCPMDLRYFQWIATMHSRSGEFWLYYERYKVIGHRQRSKEVPLTTGNYSRLICEIQFIRSMGYYLIQIYIPAGLIVIISWVSFWLHRNATPARVALGVTTVLTMTTLMSSTNAALPKISYIKSIDVYLGTCFVMVFASLLEYATVGYLGKRIAMRKTRTQLIAKIAEQHRQRCLAHHAATSSASTADGGTGDAAVLVAANNEIPMVRTAVSTHRYRCDGLNPSSNQGCSIPLLPDRSSMLEPKGSGRCQHGVPVKLALLSPILLGHGQLMRRLPGNRSPAPSPTSTRNRIDCRVTSHPHDLSIASHDPTNEGCG</sequence>
<dbReference type="GO" id="GO:0045211">
    <property type="term" value="C:postsynaptic membrane"/>
    <property type="evidence" value="ECO:0007669"/>
    <property type="project" value="UniProtKB-SubCell"/>
</dbReference>
<dbReference type="GO" id="GO:0099095">
    <property type="term" value="F:ligand-gated monoatomic anion channel activity"/>
    <property type="evidence" value="ECO:0007669"/>
    <property type="project" value="UniProtKB-ARBA"/>
</dbReference>
<comment type="similarity">
    <text evidence="1">Belongs to the ligand-gated ion channel (TC 1.A.9) family. Gamma-aminobutyric acid receptor (TC 1.A.9.5) subfamily.</text>
</comment>
<evidence type="ECO:0000256" key="7">
    <source>
        <dbReference type="ARBA" id="ARBA00023018"/>
    </source>
</evidence>
<accession>A0A8T0FKD9</accession>
<evidence type="ECO:0000256" key="14">
    <source>
        <dbReference type="ARBA" id="ARBA00023214"/>
    </source>
</evidence>
<protein>
    <recommendedName>
        <fullName evidence="19">Gamma-aminobutyric acid receptor subunit beta</fullName>
    </recommendedName>
</protein>
<keyword evidence="9 21" id="KW-0472">Membrane</keyword>
<evidence type="ECO:0000256" key="12">
    <source>
        <dbReference type="ARBA" id="ARBA00023173"/>
    </source>
</evidence>
<evidence type="ECO:0000256" key="1">
    <source>
        <dbReference type="ARBA" id="ARBA00010180"/>
    </source>
</evidence>
<evidence type="ECO:0000259" key="23">
    <source>
        <dbReference type="Pfam" id="PF02931"/>
    </source>
</evidence>
<dbReference type="Gene3D" id="2.70.170.10">
    <property type="entry name" value="Neurotransmitter-gated ion-channel ligand-binding domain"/>
    <property type="match status" value="1"/>
</dbReference>
<evidence type="ECO:0000256" key="21">
    <source>
        <dbReference type="SAM" id="Phobius"/>
    </source>
</evidence>
<dbReference type="InterPro" id="IPR006028">
    <property type="entry name" value="GABAA/Glycine_rcpt"/>
</dbReference>
<feature type="signal peptide" evidence="22">
    <location>
        <begin position="1"/>
        <end position="29"/>
    </location>
</feature>
<dbReference type="Gene3D" id="1.20.58.390">
    <property type="entry name" value="Neurotransmitter-gated ion-channel transmembrane domain"/>
    <property type="match status" value="1"/>
</dbReference>
<dbReference type="GO" id="GO:0005230">
    <property type="term" value="F:extracellular ligand-gated monoatomic ion channel activity"/>
    <property type="evidence" value="ECO:0007669"/>
    <property type="project" value="InterPro"/>
</dbReference>
<keyword evidence="3" id="KW-1003">Cell membrane</keyword>
<dbReference type="CDD" id="cd19049">
    <property type="entry name" value="LGIC_TM_anion"/>
    <property type="match status" value="1"/>
</dbReference>
<keyword evidence="2" id="KW-0813">Transport</keyword>
<dbReference type="Proteomes" id="UP000807504">
    <property type="component" value="Unassembled WGS sequence"/>
</dbReference>
<feature type="transmembrane region" description="Helical" evidence="21">
    <location>
        <begin position="261"/>
        <end position="282"/>
    </location>
</feature>
<keyword evidence="15" id="KW-0628">Postsynaptic cell membrane</keyword>
<evidence type="ECO:0000256" key="17">
    <source>
        <dbReference type="ARBA" id="ARBA00023303"/>
    </source>
</evidence>
<evidence type="ECO:0000256" key="19">
    <source>
        <dbReference type="ARBA" id="ARBA00071250"/>
    </source>
</evidence>
<feature type="domain" description="Neurotransmitter-gated ion-channel transmembrane" evidence="24">
    <location>
        <begin position="235"/>
        <end position="359"/>
    </location>
</feature>
<evidence type="ECO:0000256" key="5">
    <source>
        <dbReference type="ARBA" id="ARBA00022729"/>
    </source>
</evidence>
<keyword evidence="8" id="KW-0406">Ion transport</keyword>
<evidence type="ECO:0000256" key="6">
    <source>
        <dbReference type="ARBA" id="ARBA00022989"/>
    </source>
</evidence>
<comment type="subcellular location">
    <subcellularLocation>
        <location evidence="18">Postsynaptic cell membrane</location>
        <topology evidence="18">Multi-pass membrane protein</topology>
    </subcellularLocation>
</comment>
<comment type="caution">
    <text evidence="25">The sequence shown here is derived from an EMBL/GenBank/DDBJ whole genome shotgun (WGS) entry which is preliminary data.</text>
</comment>
<evidence type="ECO:0000256" key="4">
    <source>
        <dbReference type="ARBA" id="ARBA00022692"/>
    </source>
</evidence>
<evidence type="ECO:0000256" key="16">
    <source>
        <dbReference type="ARBA" id="ARBA00023286"/>
    </source>
</evidence>
<dbReference type="FunFam" id="1.20.58.390:FF:000067">
    <property type="entry name" value="Glycine receptor subunit alpha-2"/>
    <property type="match status" value="1"/>
</dbReference>
<keyword evidence="5 22" id="KW-0732">Signal</keyword>
<evidence type="ECO:0000256" key="20">
    <source>
        <dbReference type="SAM" id="MobiDB-lite"/>
    </source>
</evidence>
<dbReference type="SUPFAM" id="SSF63712">
    <property type="entry name" value="Nicotinic receptor ligand binding domain-like"/>
    <property type="match status" value="1"/>
</dbReference>
<evidence type="ECO:0000256" key="15">
    <source>
        <dbReference type="ARBA" id="ARBA00023257"/>
    </source>
</evidence>
<keyword evidence="14" id="KW-0868">Chloride</keyword>
<dbReference type="AlphaFoldDB" id="A0A8T0FKD9"/>
<dbReference type="SUPFAM" id="SSF90112">
    <property type="entry name" value="Neurotransmitter-gated ion-channel transmembrane pore"/>
    <property type="match status" value="1"/>
</dbReference>
<dbReference type="InterPro" id="IPR006202">
    <property type="entry name" value="Neur_chan_lig-bd"/>
</dbReference>
<dbReference type="FunFam" id="2.70.170.10:FF:000021">
    <property type="entry name" value="Gamma-aminobutyric acid receptor isoform 3b"/>
    <property type="match status" value="1"/>
</dbReference>
<evidence type="ECO:0000256" key="8">
    <source>
        <dbReference type="ARBA" id="ARBA00023065"/>
    </source>
</evidence>
<dbReference type="Pfam" id="PF02931">
    <property type="entry name" value="Neur_chan_LBD"/>
    <property type="match status" value="1"/>
</dbReference>
<feature type="transmembrane region" description="Helical" evidence="21">
    <location>
        <begin position="294"/>
        <end position="315"/>
    </location>
</feature>
<keyword evidence="12" id="KW-0869">Chloride channel</keyword>
<evidence type="ECO:0000256" key="11">
    <source>
        <dbReference type="ARBA" id="ARBA00023170"/>
    </source>
</evidence>
<evidence type="ECO:0000256" key="18">
    <source>
        <dbReference type="ARBA" id="ARBA00034104"/>
    </source>
</evidence>
<evidence type="ECO:0000256" key="22">
    <source>
        <dbReference type="SAM" id="SignalP"/>
    </source>
</evidence>
<dbReference type="EMBL" id="JABXBU010000011">
    <property type="protein sequence ID" value="KAF8791471.1"/>
    <property type="molecule type" value="Genomic_DNA"/>
</dbReference>
<dbReference type="Pfam" id="PF02932">
    <property type="entry name" value="Neur_chan_memb"/>
    <property type="match status" value="1"/>
</dbReference>
<dbReference type="InterPro" id="IPR006029">
    <property type="entry name" value="Neurotrans-gated_channel_TM"/>
</dbReference>
<evidence type="ECO:0000256" key="13">
    <source>
        <dbReference type="ARBA" id="ARBA00023180"/>
    </source>
</evidence>
<keyword evidence="13" id="KW-0325">Glycoprotein</keyword>
<dbReference type="InterPro" id="IPR006201">
    <property type="entry name" value="Neur_channel"/>
</dbReference>
<keyword evidence="17" id="KW-0407">Ion channel</keyword>
<keyword evidence="4 21" id="KW-0812">Transmembrane</keyword>
<reference evidence="25" key="1">
    <citation type="journal article" date="2020" name="bioRxiv">
        <title>Chromosome-level reference genome of the European wasp spider Argiope bruennichi: a resource for studies on range expansion and evolutionary adaptation.</title>
        <authorList>
            <person name="Sheffer M.M."/>
            <person name="Hoppe A."/>
            <person name="Krehenwinkel H."/>
            <person name="Uhl G."/>
            <person name="Kuss A.W."/>
            <person name="Jensen L."/>
            <person name="Jensen C."/>
            <person name="Gillespie R.G."/>
            <person name="Hoff K.J."/>
            <person name="Prost S."/>
        </authorList>
    </citation>
    <scope>NUCLEOTIDE SEQUENCE</scope>
</reference>
<dbReference type="InterPro" id="IPR036734">
    <property type="entry name" value="Neur_chan_lig-bd_sf"/>
</dbReference>
<feature type="domain" description="Neurotransmitter-gated ion-channel ligand-binding" evidence="23">
    <location>
        <begin position="44"/>
        <end position="176"/>
    </location>
</feature>
<organism evidence="25 26">
    <name type="scientific">Argiope bruennichi</name>
    <name type="common">Wasp spider</name>
    <name type="synonym">Aranea bruennichi</name>
    <dbReference type="NCBI Taxonomy" id="94029"/>
    <lineage>
        <taxon>Eukaryota</taxon>
        <taxon>Metazoa</taxon>
        <taxon>Ecdysozoa</taxon>
        <taxon>Arthropoda</taxon>
        <taxon>Chelicerata</taxon>
        <taxon>Arachnida</taxon>
        <taxon>Araneae</taxon>
        <taxon>Araneomorphae</taxon>
        <taxon>Entelegynae</taxon>
        <taxon>Araneoidea</taxon>
        <taxon>Araneidae</taxon>
        <taxon>Argiope</taxon>
    </lineage>
</organism>
<dbReference type="GO" id="GO:0005254">
    <property type="term" value="F:chloride channel activity"/>
    <property type="evidence" value="ECO:0007669"/>
    <property type="project" value="UniProtKB-KW"/>
</dbReference>
<dbReference type="InterPro" id="IPR038050">
    <property type="entry name" value="Neuro_actylchol_rec"/>
</dbReference>
<evidence type="ECO:0000256" key="9">
    <source>
        <dbReference type="ARBA" id="ARBA00023136"/>
    </source>
</evidence>
<keyword evidence="11 25" id="KW-0675">Receptor</keyword>
<feature type="chain" id="PRO_5035886691" description="Gamma-aminobutyric acid receptor subunit beta" evidence="22">
    <location>
        <begin position="30"/>
        <end position="481"/>
    </location>
</feature>
<evidence type="ECO:0000313" key="26">
    <source>
        <dbReference type="Proteomes" id="UP000807504"/>
    </source>
</evidence>
<feature type="region of interest" description="Disordered" evidence="20">
    <location>
        <begin position="438"/>
        <end position="459"/>
    </location>
</feature>
<feature type="transmembrane region" description="Helical" evidence="21">
    <location>
        <begin position="228"/>
        <end position="252"/>
    </location>
</feature>
<dbReference type="PRINTS" id="PR00252">
    <property type="entry name" value="NRIONCHANNEL"/>
</dbReference>
<keyword evidence="10" id="KW-1015">Disulfide bond</keyword>
<dbReference type="PRINTS" id="PR00253">
    <property type="entry name" value="GABAARECEPTR"/>
</dbReference>
<evidence type="ECO:0000256" key="2">
    <source>
        <dbReference type="ARBA" id="ARBA00022448"/>
    </source>
</evidence>
<gene>
    <name evidence="25" type="ORF">HNY73_006327</name>
</gene>
<evidence type="ECO:0000259" key="24">
    <source>
        <dbReference type="Pfam" id="PF02932"/>
    </source>
</evidence>
<evidence type="ECO:0000256" key="3">
    <source>
        <dbReference type="ARBA" id="ARBA00022475"/>
    </source>
</evidence>
<name>A0A8T0FKD9_ARGBR</name>
<keyword evidence="6 21" id="KW-1133">Transmembrane helix</keyword>
<evidence type="ECO:0000313" key="25">
    <source>
        <dbReference type="EMBL" id="KAF8791471.1"/>
    </source>
</evidence>
<dbReference type="GO" id="GO:0004888">
    <property type="term" value="F:transmembrane signaling receptor activity"/>
    <property type="evidence" value="ECO:0007669"/>
    <property type="project" value="InterPro"/>
</dbReference>
<dbReference type="GO" id="GO:0034707">
    <property type="term" value="C:chloride channel complex"/>
    <property type="evidence" value="ECO:0007669"/>
    <property type="project" value="UniProtKB-KW"/>
</dbReference>